<evidence type="ECO:0000313" key="2">
    <source>
        <dbReference type="EMBL" id="CAG9322109.1"/>
    </source>
</evidence>
<dbReference type="InterPro" id="IPR004365">
    <property type="entry name" value="NA-bd_OB_tRNA"/>
</dbReference>
<dbReference type="GO" id="GO:0003676">
    <property type="term" value="F:nucleic acid binding"/>
    <property type="evidence" value="ECO:0007669"/>
    <property type="project" value="InterPro"/>
</dbReference>
<comment type="caution">
    <text evidence="2">The sequence shown here is derived from an EMBL/GenBank/DDBJ whole genome shotgun (WGS) entry which is preliminary data.</text>
</comment>
<name>A0AAU9JDJ5_9CILI</name>
<accession>A0AAU9JDJ5</accession>
<dbReference type="AlphaFoldDB" id="A0AAU9JDJ5"/>
<dbReference type="Pfam" id="PF01336">
    <property type="entry name" value="tRNA_anti-codon"/>
    <property type="match status" value="1"/>
</dbReference>
<proteinExistence type="predicted"/>
<dbReference type="EMBL" id="CAJZBQ010000030">
    <property type="protein sequence ID" value="CAG9322109.1"/>
    <property type="molecule type" value="Genomic_DNA"/>
</dbReference>
<sequence length="290" mass="33372">MASFVKVPASIYRLFIGNILSLKQEINAEGQTEFFMYENQVKQVVTQGVVIYVKLGASHTLFVLDDTTGTINCVIFAEGWNQSRLPIKVGDLVRVKGKLEIHNDNFQIKVKGNPYIMEDFDEEIEWYQNTSNLWNKVYTSRIVKTPKNSLKMQRHYSSNKDVLELKLVSLIRETGKTQINYQEILQLAIGENETEEAIYNLVVKGFLEPFNRESALTATIFDINPNPFHPKELILQAFKESNRPLNFSELRAIANQKFQDNAALLSVLLEELKKNDVIYERNDQEFALIS</sequence>
<organism evidence="2 3">
    <name type="scientific">Blepharisma stoltei</name>
    <dbReference type="NCBI Taxonomy" id="1481888"/>
    <lineage>
        <taxon>Eukaryota</taxon>
        <taxon>Sar</taxon>
        <taxon>Alveolata</taxon>
        <taxon>Ciliophora</taxon>
        <taxon>Postciliodesmatophora</taxon>
        <taxon>Heterotrichea</taxon>
        <taxon>Heterotrichida</taxon>
        <taxon>Blepharismidae</taxon>
        <taxon>Blepharisma</taxon>
    </lineage>
</organism>
<protein>
    <recommendedName>
        <fullName evidence="1">OB domain-containing protein</fullName>
    </recommendedName>
</protein>
<dbReference type="InterPro" id="IPR012340">
    <property type="entry name" value="NA-bd_OB-fold"/>
</dbReference>
<dbReference type="Gene3D" id="2.40.50.140">
    <property type="entry name" value="Nucleic acid-binding proteins"/>
    <property type="match status" value="1"/>
</dbReference>
<gene>
    <name evidence="2" type="ORF">BSTOLATCC_MIC30489</name>
</gene>
<evidence type="ECO:0000313" key="3">
    <source>
        <dbReference type="Proteomes" id="UP001162131"/>
    </source>
</evidence>
<reference evidence="2" key="1">
    <citation type="submission" date="2021-09" db="EMBL/GenBank/DDBJ databases">
        <authorList>
            <consortium name="AG Swart"/>
            <person name="Singh M."/>
            <person name="Singh A."/>
            <person name="Seah K."/>
            <person name="Emmerich C."/>
        </authorList>
    </citation>
    <scope>NUCLEOTIDE SEQUENCE</scope>
    <source>
        <strain evidence="2">ATCC30299</strain>
    </source>
</reference>
<dbReference type="SUPFAM" id="SSF50249">
    <property type="entry name" value="Nucleic acid-binding proteins"/>
    <property type="match status" value="1"/>
</dbReference>
<dbReference type="Proteomes" id="UP001162131">
    <property type="component" value="Unassembled WGS sequence"/>
</dbReference>
<feature type="domain" description="OB" evidence="1">
    <location>
        <begin position="44"/>
        <end position="111"/>
    </location>
</feature>
<keyword evidence="3" id="KW-1185">Reference proteome</keyword>
<evidence type="ECO:0000259" key="1">
    <source>
        <dbReference type="Pfam" id="PF01336"/>
    </source>
</evidence>